<evidence type="ECO:0000256" key="1">
    <source>
        <dbReference type="SAM" id="MobiDB-lite"/>
    </source>
</evidence>
<comment type="caution">
    <text evidence="2">The sequence shown here is derived from an EMBL/GenBank/DDBJ whole genome shotgun (WGS) entry which is preliminary data.</text>
</comment>
<reference evidence="2 3" key="1">
    <citation type="submission" date="2019-07" db="EMBL/GenBank/DDBJ databases">
        <title>Draft genome for Aliikangiella sp. M105.</title>
        <authorList>
            <person name="Wang G."/>
        </authorList>
    </citation>
    <scope>NUCLEOTIDE SEQUENCE [LARGE SCALE GENOMIC DNA]</scope>
    <source>
        <strain evidence="2 3">M105</strain>
    </source>
</reference>
<proteinExistence type="predicted"/>
<dbReference type="AlphaFoldDB" id="A0A545UCR8"/>
<dbReference type="EMBL" id="VIKS01000008">
    <property type="protein sequence ID" value="TQV87256.1"/>
    <property type="molecule type" value="Genomic_DNA"/>
</dbReference>
<accession>A0A545UCR8</accession>
<gene>
    <name evidence="2" type="ORF">FLL46_12440</name>
</gene>
<name>A0A545UCR8_9GAMM</name>
<keyword evidence="3" id="KW-1185">Reference proteome</keyword>
<dbReference type="OrthoDB" id="7061248at2"/>
<evidence type="ECO:0000313" key="3">
    <source>
        <dbReference type="Proteomes" id="UP000315439"/>
    </source>
</evidence>
<feature type="region of interest" description="Disordered" evidence="1">
    <location>
        <begin position="329"/>
        <end position="351"/>
    </location>
</feature>
<dbReference type="RefSeq" id="WP_142893847.1">
    <property type="nucleotide sequence ID" value="NZ_ML660164.1"/>
</dbReference>
<dbReference type="Proteomes" id="UP000315439">
    <property type="component" value="Unassembled WGS sequence"/>
</dbReference>
<evidence type="ECO:0000313" key="2">
    <source>
        <dbReference type="EMBL" id="TQV87256.1"/>
    </source>
</evidence>
<sequence>MGDIFGIDHDEPEQKRVKTHYMVSPHPHTQNFFNNTIGSNLEARVQKTGSIVPVFKDEQQRAAFHQRATDELATNQKYVKALQHSKYSGPEWDSTKAFYTPERGTVISQMIASSHSGSAKFNLQGIDEESDVIVQGHGSPGKKRITSDNPDEKAVTRKQTHKQVAALLHSMKLPDANQVRTNSCHSAAAHYVQTDEPDIVKHFQQNVADEHHGGDWHKTFAGGLEEELVKLNHHNSVRGYLGATSQAPGLATDQSGKQVKRLNVGIIKAGTGFDTGVDKVKVRFEKSGMSKINPATKATVSTVANIQSQGLANADRFRAKLLAAHGRHAKGTHAVQTMSKPAPLPANDNSKQRAIGKQVFKQAAAKGKLTTQLANHPMLKGK</sequence>
<protein>
    <submittedName>
        <fullName evidence="2">Uncharacterized protein</fullName>
    </submittedName>
</protein>
<organism evidence="2 3">
    <name type="scientific">Aliikangiella coralliicola</name>
    <dbReference type="NCBI Taxonomy" id="2592383"/>
    <lineage>
        <taxon>Bacteria</taxon>
        <taxon>Pseudomonadati</taxon>
        <taxon>Pseudomonadota</taxon>
        <taxon>Gammaproteobacteria</taxon>
        <taxon>Oceanospirillales</taxon>
        <taxon>Pleioneaceae</taxon>
        <taxon>Aliikangiella</taxon>
    </lineage>
</organism>